<dbReference type="eggNOG" id="KOG3099">
    <property type="taxonomic scope" value="Eukaryota"/>
</dbReference>
<feature type="binding site" evidence="8">
    <location>
        <position position="155"/>
    </location>
    <ligand>
        <name>Mg(2+)</name>
        <dbReference type="ChEBI" id="CHEBI:18420"/>
        <label>1</label>
        <note>catalytic</note>
    </ligand>
</feature>
<evidence type="ECO:0000256" key="3">
    <source>
        <dbReference type="ARBA" id="ARBA00022723"/>
    </source>
</evidence>
<dbReference type="Gene3D" id="4.10.460.10">
    <property type="entry name" value="Inositol Polyphosphate 1-phosphatase, domain 1"/>
    <property type="match status" value="1"/>
</dbReference>
<dbReference type="InterPro" id="IPR020583">
    <property type="entry name" value="Inositol_monoP_metal-BS"/>
</dbReference>
<keyword evidence="10" id="KW-1185">Reference proteome</keyword>
<dbReference type="HOGENOM" id="CLU_043868_2_0_1"/>
<comment type="catalytic activity">
    <reaction evidence="6">
        <text>1D-myo-inositol 1,4-bisphosphate + H2O = 1D-myo-inositol 4-phosphate + phosphate</text>
        <dbReference type="Rhea" id="RHEA:15553"/>
        <dbReference type="ChEBI" id="CHEBI:15377"/>
        <dbReference type="ChEBI" id="CHEBI:43474"/>
        <dbReference type="ChEBI" id="CHEBI:58282"/>
        <dbReference type="ChEBI" id="CHEBI:58469"/>
        <dbReference type="EC" id="3.1.3.57"/>
    </reaction>
    <physiologicalReaction direction="left-to-right" evidence="6">
        <dbReference type="Rhea" id="RHEA:15554"/>
    </physiologicalReaction>
</comment>
<dbReference type="Gene3D" id="3.40.190.80">
    <property type="match status" value="1"/>
</dbReference>
<evidence type="ECO:0000313" key="10">
    <source>
        <dbReference type="Proteomes" id="UP000007266"/>
    </source>
</evidence>
<protein>
    <recommendedName>
        <fullName evidence="7">inositol-1,4-bisphosphate 1-phosphatase</fullName>
        <ecNumber evidence="7">3.1.3.57</ecNumber>
    </recommendedName>
</protein>
<dbReference type="Proteomes" id="UP000007266">
    <property type="component" value="Linkage group 10"/>
</dbReference>
<comment type="cofactor">
    <cofactor evidence="8">
        <name>Mg(2+)</name>
        <dbReference type="ChEBI" id="CHEBI:18420"/>
    </cofactor>
</comment>
<feature type="binding site" evidence="8">
    <location>
        <position position="281"/>
    </location>
    <ligand>
        <name>Mg(2+)</name>
        <dbReference type="ChEBI" id="CHEBI:18420"/>
        <label>1</label>
        <note>catalytic</note>
    </ligand>
</feature>
<proteinExistence type="inferred from homology"/>
<dbReference type="GO" id="GO:0046854">
    <property type="term" value="P:phosphatidylinositol phosphate biosynthetic process"/>
    <property type="evidence" value="ECO:0007669"/>
    <property type="project" value="InterPro"/>
</dbReference>
<feature type="binding site" evidence="8">
    <location>
        <position position="156"/>
    </location>
    <ligand>
        <name>Mg(2+)</name>
        <dbReference type="ChEBI" id="CHEBI:18420"/>
        <label>1</label>
        <note>catalytic</note>
    </ligand>
</feature>
<dbReference type="Gene3D" id="3.30.540.10">
    <property type="entry name" value="Fructose-1,6-Bisphosphatase, subunit A, domain 1"/>
    <property type="match status" value="1"/>
</dbReference>
<dbReference type="EMBL" id="KQ971380">
    <property type="protein sequence ID" value="EFA12380.1"/>
    <property type="molecule type" value="Genomic_DNA"/>
</dbReference>
<dbReference type="PROSITE" id="PS00630">
    <property type="entry name" value="IMP_2"/>
    <property type="match status" value="1"/>
</dbReference>
<dbReference type="EC" id="3.1.3.57" evidence="7"/>
<keyword evidence="3 8" id="KW-0479">Metal-binding</keyword>
<dbReference type="Pfam" id="PF00459">
    <property type="entry name" value="Inositol_P"/>
    <property type="match status" value="1"/>
</dbReference>
<dbReference type="InterPro" id="IPR020550">
    <property type="entry name" value="Inositol_monophosphatase_CS"/>
</dbReference>
<dbReference type="OrthoDB" id="9977309at2759"/>
<name>D7EIV5_TRICA</name>
<dbReference type="PANTHER" id="PTHR43028:SF3">
    <property type="entry name" value="INOSITOL POLYPHOSPHATE 1-PHOSPHATASE"/>
    <property type="match status" value="1"/>
</dbReference>
<dbReference type="GO" id="GO:0046872">
    <property type="term" value="F:metal ion binding"/>
    <property type="evidence" value="ECO:0007669"/>
    <property type="project" value="UniProtKB-KW"/>
</dbReference>
<organism evidence="9 10">
    <name type="scientific">Tribolium castaneum</name>
    <name type="common">Red flour beetle</name>
    <dbReference type="NCBI Taxonomy" id="7070"/>
    <lineage>
        <taxon>Eukaryota</taxon>
        <taxon>Metazoa</taxon>
        <taxon>Ecdysozoa</taxon>
        <taxon>Arthropoda</taxon>
        <taxon>Hexapoda</taxon>
        <taxon>Insecta</taxon>
        <taxon>Pterygota</taxon>
        <taxon>Neoptera</taxon>
        <taxon>Endopterygota</taxon>
        <taxon>Coleoptera</taxon>
        <taxon>Polyphaga</taxon>
        <taxon>Cucujiformia</taxon>
        <taxon>Tenebrionidae</taxon>
        <taxon>Tenebrionidae incertae sedis</taxon>
        <taxon>Tribolium</taxon>
    </lineage>
</organism>
<feature type="binding site" evidence="8">
    <location>
        <position position="153"/>
    </location>
    <ligand>
        <name>Mg(2+)</name>
        <dbReference type="ChEBI" id="CHEBI:18420"/>
        <label>1</label>
        <note>catalytic</note>
    </ligand>
</feature>
<dbReference type="PhylomeDB" id="D7EIV5"/>
<dbReference type="GO" id="GO:0004441">
    <property type="term" value="F:inositol-1,4-bisphosphate 1-phosphatase activity"/>
    <property type="evidence" value="ECO:0000318"/>
    <property type="project" value="GO_Central"/>
</dbReference>
<dbReference type="InterPro" id="IPR000760">
    <property type="entry name" value="Inositol_monophosphatase-like"/>
</dbReference>
<reference evidence="9 10" key="1">
    <citation type="journal article" date="2008" name="Nature">
        <title>The genome of the model beetle and pest Tribolium castaneum.</title>
        <authorList>
            <consortium name="Tribolium Genome Sequencing Consortium"/>
            <person name="Richards S."/>
            <person name="Gibbs R.A."/>
            <person name="Weinstock G.M."/>
            <person name="Brown S.J."/>
            <person name="Denell R."/>
            <person name="Beeman R.W."/>
            <person name="Gibbs R."/>
            <person name="Beeman R.W."/>
            <person name="Brown S.J."/>
            <person name="Bucher G."/>
            <person name="Friedrich M."/>
            <person name="Grimmelikhuijzen C.J."/>
            <person name="Klingler M."/>
            <person name="Lorenzen M."/>
            <person name="Richards S."/>
            <person name="Roth S."/>
            <person name="Schroder R."/>
            <person name="Tautz D."/>
            <person name="Zdobnov E.M."/>
            <person name="Muzny D."/>
            <person name="Gibbs R.A."/>
            <person name="Weinstock G.M."/>
            <person name="Attaway T."/>
            <person name="Bell S."/>
            <person name="Buhay C.J."/>
            <person name="Chandrabose M.N."/>
            <person name="Chavez D."/>
            <person name="Clerk-Blankenburg K.P."/>
            <person name="Cree A."/>
            <person name="Dao M."/>
            <person name="Davis C."/>
            <person name="Chacko J."/>
            <person name="Dinh H."/>
            <person name="Dugan-Rocha S."/>
            <person name="Fowler G."/>
            <person name="Garner T.T."/>
            <person name="Garnes J."/>
            <person name="Gnirke A."/>
            <person name="Hawes A."/>
            <person name="Hernandez J."/>
            <person name="Hines S."/>
            <person name="Holder M."/>
            <person name="Hume J."/>
            <person name="Jhangiani S.N."/>
            <person name="Joshi V."/>
            <person name="Khan Z.M."/>
            <person name="Jackson L."/>
            <person name="Kovar C."/>
            <person name="Kowis A."/>
            <person name="Lee S."/>
            <person name="Lewis L.R."/>
            <person name="Margolis J."/>
            <person name="Morgan M."/>
            <person name="Nazareth L.V."/>
            <person name="Nguyen N."/>
            <person name="Okwuonu G."/>
            <person name="Parker D."/>
            <person name="Richards S."/>
            <person name="Ruiz S.J."/>
            <person name="Santibanez J."/>
            <person name="Savard J."/>
            <person name="Scherer S.E."/>
            <person name="Schneider B."/>
            <person name="Sodergren E."/>
            <person name="Tautz D."/>
            <person name="Vattahil S."/>
            <person name="Villasana D."/>
            <person name="White C.S."/>
            <person name="Wright R."/>
            <person name="Park Y."/>
            <person name="Beeman R.W."/>
            <person name="Lord J."/>
            <person name="Oppert B."/>
            <person name="Lorenzen M."/>
            <person name="Brown S."/>
            <person name="Wang L."/>
            <person name="Savard J."/>
            <person name="Tautz D."/>
            <person name="Richards S."/>
            <person name="Weinstock G."/>
            <person name="Gibbs R.A."/>
            <person name="Liu Y."/>
            <person name="Worley K."/>
            <person name="Weinstock G."/>
            <person name="Elsik C.G."/>
            <person name="Reese J.T."/>
            <person name="Elhaik E."/>
            <person name="Landan G."/>
            <person name="Graur D."/>
            <person name="Arensburger P."/>
            <person name="Atkinson P."/>
            <person name="Beeman R.W."/>
            <person name="Beidler J."/>
            <person name="Brown S.J."/>
            <person name="Demuth J.P."/>
            <person name="Drury D.W."/>
            <person name="Du Y.Z."/>
            <person name="Fujiwara H."/>
            <person name="Lorenzen M."/>
            <person name="Maselli V."/>
            <person name="Osanai M."/>
            <person name="Park Y."/>
            <person name="Robertson H.M."/>
            <person name="Tu Z."/>
            <person name="Wang J.J."/>
            <person name="Wang S."/>
            <person name="Richards S."/>
            <person name="Song H."/>
            <person name="Zhang L."/>
            <person name="Sodergren E."/>
            <person name="Werner D."/>
            <person name="Stanke M."/>
            <person name="Morgenstern B."/>
            <person name="Solovyev V."/>
            <person name="Kosarev P."/>
            <person name="Brown G."/>
            <person name="Chen H.C."/>
            <person name="Ermolaeva O."/>
            <person name="Hlavina W."/>
            <person name="Kapustin Y."/>
            <person name="Kiryutin B."/>
            <person name="Kitts P."/>
            <person name="Maglott D."/>
            <person name="Pruitt K."/>
            <person name="Sapojnikov V."/>
            <person name="Souvorov A."/>
            <person name="Mackey A.J."/>
            <person name="Waterhouse R.M."/>
            <person name="Wyder S."/>
            <person name="Zdobnov E.M."/>
            <person name="Zdobnov E.M."/>
            <person name="Wyder S."/>
            <person name="Kriventseva E.V."/>
            <person name="Kadowaki T."/>
            <person name="Bork P."/>
            <person name="Aranda M."/>
            <person name="Bao R."/>
            <person name="Beermann A."/>
            <person name="Berns N."/>
            <person name="Bolognesi R."/>
            <person name="Bonneton F."/>
            <person name="Bopp D."/>
            <person name="Brown S.J."/>
            <person name="Bucher G."/>
            <person name="Butts T."/>
            <person name="Chaumot A."/>
            <person name="Denell R.E."/>
            <person name="Ferrier D.E."/>
            <person name="Friedrich M."/>
            <person name="Gordon C.M."/>
            <person name="Jindra M."/>
            <person name="Klingler M."/>
            <person name="Lan Q."/>
            <person name="Lattorff H.M."/>
            <person name="Laudet V."/>
            <person name="von Levetsow C."/>
            <person name="Liu Z."/>
            <person name="Lutz R."/>
            <person name="Lynch J.A."/>
            <person name="da Fonseca R.N."/>
            <person name="Posnien N."/>
            <person name="Reuter R."/>
            <person name="Roth S."/>
            <person name="Savard J."/>
            <person name="Schinko J.B."/>
            <person name="Schmitt C."/>
            <person name="Schoppmeier M."/>
            <person name="Schroder R."/>
            <person name="Shippy T.D."/>
            <person name="Simonnet F."/>
            <person name="Marques-Souza H."/>
            <person name="Tautz D."/>
            <person name="Tomoyasu Y."/>
            <person name="Trauner J."/>
            <person name="Van der Zee M."/>
            <person name="Vervoort M."/>
            <person name="Wittkopp N."/>
            <person name="Wimmer E.A."/>
            <person name="Yang X."/>
            <person name="Jones A.K."/>
            <person name="Sattelle D.B."/>
            <person name="Ebert P.R."/>
            <person name="Nelson D."/>
            <person name="Scott J.G."/>
            <person name="Beeman R.W."/>
            <person name="Muthukrishnan S."/>
            <person name="Kramer K.J."/>
            <person name="Arakane Y."/>
            <person name="Beeman R.W."/>
            <person name="Zhu Q."/>
            <person name="Hogenkamp D."/>
            <person name="Dixit R."/>
            <person name="Oppert B."/>
            <person name="Jiang H."/>
            <person name="Zou Z."/>
            <person name="Marshall J."/>
            <person name="Elpidina E."/>
            <person name="Vinokurov K."/>
            <person name="Oppert C."/>
            <person name="Zou Z."/>
            <person name="Evans J."/>
            <person name="Lu Z."/>
            <person name="Zhao P."/>
            <person name="Sumathipala N."/>
            <person name="Altincicek B."/>
            <person name="Vilcinskas A."/>
            <person name="Williams M."/>
            <person name="Hultmark D."/>
            <person name="Hetru C."/>
            <person name="Jiang H."/>
            <person name="Grimmelikhuijzen C.J."/>
            <person name="Hauser F."/>
            <person name="Cazzamali G."/>
            <person name="Williamson M."/>
            <person name="Park Y."/>
            <person name="Li B."/>
            <person name="Tanaka Y."/>
            <person name="Predel R."/>
            <person name="Neupert S."/>
            <person name="Schachtner J."/>
            <person name="Verleyen P."/>
            <person name="Raible F."/>
            <person name="Bork P."/>
            <person name="Friedrich M."/>
            <person name="Walden K.K."/>
            <person name="Robertson H.M."/>
            <person name="Angeli S."/>
            <person name="Foret S."/>
            <person name="Bucher G."/>
            <person name="Schuetz S."/>
            <person name="Maleszka R."/>
            <person name="Wimmer E.A."/>
            <person name="Beeman R.W."/>
            <person name="Lorenzen M."/>
            <person name="Tomoyasu Y."/>
            <person name="Miller S.C."/>
            <person name="Grossmann D."/>
            <person name="Bucher G."/>
        </authorList>
    </citation>
    <scope>NUCLEOTIDE SEQUENCE [LARGE SCALE GENOMIC DNA]</scope>
    <source>
        <strain evidence="9 10">Georgia GA2</strain>
    </source>
</reference>
<comment type="catalytic activity">
    <reaction evidence="5">
        <text>1D-myo-inositol 1,3,4-trisphosphate + H2O = 1D-myo-inositol 3,4-bisphosphate + phosphate</text>
        <dbReference type="Rhea" id="RHEA:70319"/>
        <dbReference type="ChEBI" id="CHEBI:15377"/>
        <dbReference type="ChEBI" id="CHEBI:43474"/>
        <dbReference type="ChEBI" id="CHEBI:58414"/>
        <dbReference type="ChEBI" id="CHEBI:83241"/>
    </reaction>
    <physiologicalReaction direction="left-to-right" evidence="5">
        <dbReference type="Rhea" id="RHEA:70320"/>
    </physiologicalReaction>
</comment>
<dbReference type="SUPFAM" id="SSF56655">
    <property type="entry name" value="Carbohydrate phosphatase"/>
    <property type="match status" value="1"/>
</dbReference>
<dbReference type="InterPro" id="IPR044897">
    <property type="entry name" value="INPP1_dom_1"/>
</dbReference>
<dbReference type="AlphaFoldDB" id="D7EIV5"/>
<keyword evidence="2" id="KW-0452">Lithium</keyword>
<evidence type="ECO:0000313" key="9">
    <source>
        <dbReference type="EMBL" id="EFA12380.1"/>
    </source>
</evidence>
<feature type="binding site" evidence="8">
    <location>
        <position position="78"/>
    </location>
    <ligand>
        <name>Mg(2+)</name>
        <dbReference type="ChEBI" id="CHEBI:18420"/>
        <label>1</label>
        <note>catalytic</note>
    </ligand>
</feature>
<keyword evidence="4 8" id="KW-0460">Magnesium</keyword>
<evidence type="ECO:0000256" key="5">
    <source>
        <dbReference type="ARBA" id="ARBA00044465"/>
    </source>
</evidence>
<evidence type="ECO:0000256" key="7">
    <source>
        <dbReference type="ARBA" id="ARBA00044519"/>
    </source>
</evidence>
<gene>
    <name evidence="9" type="primary">AUGUSTUS-3.0.2_02087</name>
    <name evidence="9" type="ORF">TcasGA2_TC002087</name>
</gene>
<dbReference type="PROSITE" id="PS00629">
    <property type="entry name" value="IMP_1"/>
    <property type="match status" value="1"/>
</dbReference>
<dbReference type="KEGG" id="tca:656805"/>
<evidence type="ECO:0000256" key="2">
    <source>
        <dbReference type="ARBA" id="ARBA00022671"/>
    </source>
</evidence>
<dbReference type="InParanoid" id="D7EIV5"/>
<comment type="similarity">
    <text evidence="1">Belongs to the inositol monophosphatase superfamily.</text>
</comment>
<dbReference type="PANTHER" id="PTHR43028">
    <property type="entry name" value="3'(2'),5'-BISPHOSPHATE NUCLEOTIDASE 1"/>
    <property type="match status" value="1"/>
</dbReference>
<sequence length="341" mass="37428">MDLLQELIIVSEKAANIARLCRQNQHLFTLLIQKKSEKEANSRFVEDFKTLADVLIQQLVQHDIGAKFPALKSSIFGEETNTFRNKLGDSITVEIKDNQQATANLLRIVLNQDSEAADLLSHEVHKKISLPTQTRQNPSIEFTLSDEIGIWIDPIDSTAEYINGIEEITNGVSTSGLKCVTVLIGVFDKRAGLPVVGVINQPFVESACFWGHALETNLPPAPAPTKSVCVSSSENREVLTKLTSNGYNLIEASGAGYKILTVITGQADAYILTKDTTFKWDTCGPHAILRAQGGDIVVFRDALNGVKTTVTYTEEKLCNSGGIIAYRSVEVLNDLIKILRL</sequence>
<dbReference type="OMA" id="KGSTFRW"/>
<evidence type="ECO:0000256" key="6">
    <source>
        <dbReference type="ARBA" id="ARBA00044478"/>
    </source>
</evidence>
<accession>D7EIV5</accession>
<evidence type="ECO:0000256" key="4">
    <source>
        <dbReference type="ARBA" id="ARBA00022842"/>
    </source>
</evidence>
<dbReference type="InterPro" id="IPR050725">
    <property type="entry name" value="CysQ/Inositol_MonoPase"/>
</dbReference>
<evidence type="ECO:0000256" key="1">
    <source>
        <dbReference type="ARBA" id="ARBA00009759"/>
    </source>
</evidence>
<reference evidence="9 10" key="2">
    <citation type="journal article" date="2010" name="Nucleic Acids Res.">
        <title>BeetleBase in 2010: revisions to provide comprehensive genomic information for Tribolium castaneum.</title>
        <authorList>
            <person name="Kim H.S."/>
            <person name="Murphy T."/>
            <person name="Xia J."/>
            <person name="Caragea D."/>
            <person name="Park Y."/>
            <person name="Beeman R.W."/>
            <person name="Lorenzen M.D."/>
            <person name="Butcher S."/>
            <person name="Manak J.R."/>
            <person name="Brown S.J."/>
        </authorList>
    </citation>
    <scope>GENOME REANNOTATION</scope>
    <source>
        <strain evidence="9 10">Georgia GA2</strain>
    </source>
</reference>
<dbReference type="STRING" id="7070.D7EIV5"/>
<dbReference type="FunCoup" id="D7EIV5">
    <property type="interactions" value="91"/>
</dbReference>
<evidence type="ECO:0000256" key="8">
    <source>
        <dbReference type="PIRSR" id="PIRSR600760-2"/>
    </source>
</evidence>